<name>A0A0F7LV20_9GAMM</name>
<proteinExistence type="predicted"/>
<dbReference type="EMBL" id="CP011104">
    <property type="protein sequence ID" value="AKH65736.1"/>
    <property type="molecule type" value="Genomic_DNA"/>
</dbReference>
<reference evidence="1 2" key="1">
    <citation type="journal article" date="2015" name="J. Biotechnol.">
        <title>Complete genome sequence of Photorhabdus temperata subsp. thracensis 39-8(T), an entomopathogenic bacterium for the improved commercial bioinsecticide.</title>
        <authorList>
            <person name="Kwak Y."/>
            <person name="Shin J.H."/>
        </authorList>
    </citation>
    <scope>NUCLEOTIDE SEQUENCE [LARGE SCALE GENOMIC DNA]</scope>
    <source>
        <strain evidence="1 2">DSM 15199</strain>
    </source>
</reference>
<keyword evidence="2" id="KW-1185">Reference proteome</keyword>
<dbReference type="STRING" id="230089.VY86_03155"/>
<dbReference type="PATRIC" id="fig|230089.6.peg.702"/>
<gene>
    <name evidence="1" type="ORF">VY86_03155</name>
</gene>
<dbReference type="KEGG" id="ptt:VY86_03155"/>
<dbReference type="Proteomes" id="UP000034866">
    <property type="component" value="Chromosome"/>
</dbReference>
<organism evidence="1 2">
    <name type="scientific">Photorhabdus thracensis</name>
    <dbReference type="NCBI Taxonomy" id="230089"/>
    <lineage>
        <taxon>Bacteria</taxon>
        <taxon>Pseudomonadati</taxon>
        <taxon>Pseudomonadota</taxon>
        <taxon>Gammaproteobacteria</taxon>
        <taxon>Enterobacterales</taxon>
        <taxon>Morganellaceae</taxon>
        <taxon>Photorhabdus</taxon>
    </lineage>
</organism>
<protein>
    <submittedName>
        <fullName evidence="1">Uncharacterized protein</fullName>
    </submittedName>
</protein>
<reference evidence="2" key="2">
    <citation type="submission" date="2015-03" db="EMBL/GenBank/DDBJ databases">
        <title>Genome sequence of Azospirillum thiophilum strain DSM 21654T.</title>
        <authorList>
            <person name="Kwak Y."/>
            <person name="Shin J.-H."/>
        </authorList>
    </citation>
    <scope>NUCLEOTIDE SEQUENCE [LARGE SCALE GENOMIC DNA]</scope>
    <source>
        <strain evidence="2">DSM 15199</strain>
    </source>
</reference>
<sequence>MVISWVKKGGDSTVNATLNLLAFSELVNHRIYCRLVQPFGSMPSCSNSLRPNVFNQLPKVIPASDAASSNCAFSSGVILIWKVGDKPFPFSVLSLFNIDMYVRNLIACDLLRTYFIMVHVQKETPPNDIGRIKRGLTTNDNDNIEVAMYQYTFLIGKGKARLPKILSMRFTSIQGVYYEQ</sequence>
<dbReference type="AlphaFoldDB" id="A0A0F7LV20"/>
<evidence type="ECO:0000313" key="2">
    <source>
        <dbReference type="Proteomes" id="UP000034866"/>
    </source>
</evidence>
<accession>A0A0F7LV20</accession>
<evidence type="ECO:0000313" key="1">
    <source>
        <dbReference type="EMBL" id="AKH65736.1"/>
    </source>
</evidence>